<proteinExistence type="predicted"/>
<feature type="domain" description="Signal transduction histidine kinase internal region" evidence="2">
    <location>
        <begin position="152"/>
        <end position="228"/>
    </location>
</feature>
<accession>A0A4Q0MEQ4</accession>
<sequence length="337" mass="38866">MNKPRTVFLHAIIWLSILLLFVGIGSRGGKLEEAVVIFVYFGLLNIAIFYINYLYILPKYLNSRRYLGCALSIIFLILFSGLIKYTLASFFSSIVLKRGPQHQITITFWEYYLGTVFTGTFFVFLSTAAKFAVDWFVNEKVRKNLENEKLIAELAFLKSQINPHFLFNSLNNIYSLAYQHSEKTPEAILKLSEIMRYMLQESNEVKVELSKEIRYLENYIELQKLRFKADSYVSMDIKGDDMQQSIAPLILIAFVENAFKHGVASDPEHPIAITIDVMKGRLFFSVKNKKSAQNKDEASGIGLNNVKRRLDLLYPGKYELEINEGREIYHCTLVLDL</sequence>
<feature type="transmembrane region" description="Helical" evidence="1">
    <location>
        <begin position="69"/>
        <end position="91"/>
    </location>
</feature>
<keyword evidence="3" id="KW-0808">Transferase</keyword>
<dbReference type="InterPro" id="IPR010559">
    <property type="entry name" value="Sig_transdc_His_kin_internal"/>
</dbReference>
<dbReference type="Gene3D" id="3.30.565.10">
    <property type="entry name" value="Histidine kinase-like ATPase, C-terminal domain"/>
    <property type="match status" value="1"/>
</dbReference>
<dbReference type="Proteomes" id="UP000290848">
    <property type="component" value="Unassembled WGS sequence"/>
</dbReference>
<feature type="transmembrane region" description="Helical" evidence="1">
    <location>
        <begin position="111"/>
        <end position="133"/>
    </location>
</feature>
<dbReference type="SUPFAM" id="SSF55874">
    <property type="entry name" value="ATPase domain of HSP90 chaperone/DNA topoisomerase II/histidine kinase"/>
    <property type="match status" value="1"/>
</dbReference>
<comment type="caution">
    <text evidence="3">The sequence shown here is derived from an EMBL/GenBank/DDBJ whole genome shotgun (WGS) entry which is preliminary data.</text>
</comment>
<keyword evidence="1" id="KW-0472">Membrane</keyword>
<dbReference type="PANTHER" id="PTHR34220:SF7">
    <property type="entry name" value="SENSOR HISTIDINE KINASE YPDA"/>
    <property type="match status" value="1"/>
</dbReference>
<dbReference type="InterPro" id="IPR050640">
    <property type="entry name" value="Bact_2-comp_sensor_kinase"/>
</dbReference>
<dbReference type="GO" id="GO:0016020">
    <property type="term" value="C:membrane"/>
    <property type="evidence" value="ECO:0007669"/>
    <property type="project" value="InterPro"/>
</dbReference>
<evidence type="ECO:0000256" key="1">
    <source>
        <dbReference type="SAM" id="Phobius"/>
    </source>
</evidence>
<reference evidence="3 4" key="1">
    <citation type="submission" date="2018-12" db="EMBL/GenBank/DDBJ databases">
        <title>The Draft Genome Sequence of the Soil Bacterium Pedobacter tournemirensis R1.</title>
        <authorList>
            <person name="He J."/>
        </authorList>
    </citation>
    <scope>NUCLEOTIDE SEQUENCE [LARGE SCALE GENOMIC DNA]</scope>
    <source>
        <strain evidence="3 4">R1</strain>
    </source>
</reference>
<feature type="transmembrane region" description="Helical" evidence="1">
    <location>
        <begin position="7"/>
        <end position="25"/>
    </location>
</feature>
<dbReference type="EMBL" id="RXOC01000002">
    <property type="protein sequence ID" value="RXF71663.1"/>
    <property type="molecule type" value="Genomic_DNA"/>
</dbReference>
<dbReference type="PANTHER" id="PTHR34220">
    <property type="entry name" value="SENSOR HISTIDINE KINASE YPDA"/>
    <property type="match status" value="1"/>
</dbReference>
<dbReference type="RefSeq" id="WP_128767910.1">
    <property type="nucleotide sequence ID" value="NZ_RXOC01000002.1"/>
</dbReference>
<protein>
    <submittedName>
        <fullName evidence="3">Histidine kinase</fullName>
    </submittedName>
</protein>
<organism evidence="3 4">
    <name type="scientific">Arcticibacter tournemirensis</name>
    <dbReference type="NCBI Taxonomy" id="699437"/>
    <lineage>
        <taxon>Bacteria</taxon>
        <taxon>Pseudomonadati</taxon>
        <taxon>Bacteroidota</taxon>
        <taxon>Sphingobacteriia</taxon>
        <taxon>Sphingobacteriales</taxon>
        <taxon>Sphingobacteriaceae</taxon>
        <taxon>Arcticibacter</taxon>
    </lineage>
</organism>
<dbReference type="GO" id="GO:0000155">
    <property type="term" value="F:phosphorelay sensor kinase activity"/>
    <property type="evidence" value="ECO:0007669"/>
    <property type="project" value="InterPro"/>
</dbReference>
<name>A0A4Q0MEQ4_9SPHI</name>
<keyword evidence="1" id="KW-0812">Transmembrane</keyword>
<gene>
    <name evidence="3" type="ORF">EKH83_02960</name>
</gene>
<feature type="transmembrane region" description="Helical" evidence="1">
    <location>
        <begin position="37"/>
        <end position="57"/>
    </location>
</feature>
<keyword evidence="1" id="KW-1133">Transmembrane helix</keyword>
<evidence type="ECO:0000259" key="2">
    <source>
        <dbReference type="Pfam" id="PF06580"/>
    </source>
</evidence>
<dbReference type="AlphaFoldDB" id="A0A4Q0MEQ4"/>
<evidence type="ECO:0000313" key="3">
    <source>
        <dbReference type="EMBL" id="RXF71663.1"/>
    </source>
</evidence>
<keyword evidence="3" id="KW-0418">Kinase</keyword>
<evidence type="ECO:0000313" key="4">
    <source>
        <dbReference type="Proteomes" id="UP000290848"/>
    </source>
</evidence>
<dbReference type="Pfam" id="PF06580">
    <property type="entry name" value="His_kinase"/>
    <property type="match status" value="1"/>
</dbReference>
<dbReference type="InterPro" id="IPR036890">
    <property type="entry name" value="HATPase_C_sf"/>
</dbReference>